<comment type="function">
    <text evidence="9">Actin-binding protein involved in motile and morphological processes. Inhibits actin polymerization, likely by sequestering G-actin.</text>
</comment>
<dbReference type="OMA" id="EFYNAHQ"/>
<feature type="domain" description="ADF-H" evidence="12">
    <location>
        <begin position="1"/>
        <end position="132"/>
    </location>
</feature>
<feature type="compositionally biased region" description="Low complexity" evidence="11">
    <location>
        <begin position="312"/>
        <end position="324"/>
    </location>
</feature>
<dbReference type="AlphaFoldDB" id="A0A915HWJ4"/>
<dbReference type="GO" id="GO:0051015">
    <property type="term" value="F:actin filament binding"/>
    <property type="evidence" value="ECO:0007669"/>
    <property type="project" value="TreeGrafter"/>
</dbReference>
<dbReference type="PROSITE" id="PS51263">
    <property type="entry name" value="ADF_H"/>
    <property type="match status" value="2"/>
</dbReference>
<evidence type="ECO:0000256" key="2">
    <source>
        <dbReference type="ARBA" id="ARBA00004544"/>
    </source>
</evidence>
<dbReference type="Proteomes" id="UP000887565">
    <property type="component" value="Unplaced"/>
</dbReference>
<dbReference type="PANTHER" id="PTHR13759:SF1">
    <property type="entry name" value="TWINFILIN"/>
    <property type="match status" value="1"/>
</dbReference>
<comment type="subcellular location">
    <subcellularLocation>
        <location evidence="2">Cytoplasm</location>
        <location evidence="2">Cell cortex</location>
    </subcellularLocation>
    <subcellularLocation>
        <location evidence="1">Cytoplasm</location>
        <location evidence="1">Cytoskeleton</location>
    </subcellularLocation>
</comment>
<dbReference type="GO" id="GO:0005884">
    <property type="term" value="C:actin filament"/>
    <property type="evidence" value="ECO:0007669"/>
    <property type="project" value="TreeGrafter"/>
</dbReference>
<evidence type="ECO:0000313" key="14">
    <source>
        <dbReference type="WBParaSite" id="nRc.2.0.1.t05793-RA"/>
    </source>
</evidence>
<dbReference type="Pfam" id="PF00241">
    <property type="entry name" value="Cofilin_ADF"/>
    <property type="match status" value="2"/>
</dbReference>
<dbReference type="WBParaSite" id="nRc.2.0.1.t05793-RA">
    <property type="protein sequence ID" value="nRc.2.0.1.t05793-RA"/>
    <property type="gene ID" value="nRc.2.0.1.g05793"/>
</dbReference>
<dbReference type="InterPro" id="IPR029006">
    <property type="entry name" value="ADF-H/Gelsolin-like_dom_sf"/>
</dbReference>
<dbReference type="FunFam" id="3.40.20.10:FF:000042">
    <property type="entry name" value="Actin depolymerizing protein"/>
    <property type="match status" value="1"/>
</dbReference>
<keyword evidence="4" id="KW-0963">Cytoplasm</keyword>
<reference evidence="14" key="1">
    <citation type="submission" date="2022-11" db="UniProtKB">
        <authorList>
            <consortium name="WormBaseParasite"/>
        </authorList>
    </citation>
    <scope>IDENTIFICATION</scope>
</reference>
<comment type="similarity">
    <text evidence="3">Belongs to the actin-binding proteins ADF family. Twinfilin subfamily.</text>
</comment>
<feature type="compositionally biased region" description="Basic residues" evidence="11">
    <location>
        <begin position="335"/>
        <end position="345"/>
    </location>
</feature>
<evidence type="ECO:0000256" key="7">
    <source>
        <dbReference type="ARBA" id="ARBA00023212"/>
    </source>
</evidence>
<dbReference type="GO" id="GO:0003785">
    <property type="term" value="F:actin monomer binding"/>
    <property type="evidence" value="ECO:0007669"/>
    <property type="project" value="TreeGrafter"/>
</dbReference>
<dbReference type="GO" id="GO:0051016">
    <property type="term" value="P:barbed-end actin filament capping"/>
    <property type="evidence" value="ECO:0007669"/>
    <property type="project" value="TreeGrafter"/>
</dbReference>
<dbReference type="PANTHER" id="PTHR13759">
    <property type="entry name" value="TWINFILIN"/>
    <property type="match status" value="1"/>
</dbReference>
<dbReference type="CDD" id="cd11285">
    <property type="entry name" value="ADF_Twf-N_like"/>
    <property type="match status" value="1"/>
</dbReference>
<dbReference type="GO" id="GO:0010591">
    <property type="term" value="P:regulation of lamellipodium assembly"/>
    <property type="evidence" value="ECO:0007669"/>
    <property type="project" value="TreeGrafter"/>
</dbReference>
<keyword evidence="5" id="KW-0677">Repeat</keyword>
<dbReference type="SMART" id="SM00102">
    <property type="entry name" value="ADF"/>
    <property type="match status" value="2"/>
</dbReference>
<keyword evidence="7" id="KW-0206">Cytoskeleton</keyword>
<proteinExistence type="inferred from homology"/>
<protein>
    <recommendedName>
        <fullName evidence="10">Twinfilin</fullName>
    </recommendedName>
</protein>
<dbReference type="GO" id="GO:0005938">
    <property type="term" value="C:cell cortex"/>
    <property type="evidence" value="ECO:0007669"/>
    <property type="project" value="UniProtKB-SubCell"/>
</dbReference>
<dbReference type="SUPFAM" id="SSF55753">
    <property type="entry name" value="Actin depolymerizing proteins"/>
    <property type="match status" value="2"/>
</dbReference>
<evidence type="ECO:0000313" key="13">
    <source>
        <dbReference type="Proteomes" id="UP000887565"/>
    </source>
</evidence>
<dbReference type="InterPro" id="IPR002108">
    <property type="entry name" value="ADF-H"/>
</dbReference>
<evidence type="ECO:0000256" key="5">
    <source>
        <dbReference type="ARBA" id="ARBA00022737"/>
    </source>
</evidence>
<dbReference type="GO" id="GO:0010976">
    <property type="term" value="P:positive regulation of neuron projection development"/>
    <property type="evidence" value="ECO:0007669"/>
    <property type="project" value="TreeGrafter"/>
</dbReference>
<dbReference type="CDD" id="cd11284">
    <property type="entry name" value="ADF_Twf-C_like"/>
    <property type="match status" value="1"/>
</dbReference>
<dbReference type="FunFam" id="3.40.20.10:FF:000007">
    <property type="entry name" value="Twinfilin-1 isoform 1"/>
    <property type="match status" value="1"/>
</dbReference>
<evidence type="ECO:0000256" key="3">
    <source>
        <dbReference type="ARBA" id="ARBA00009557"/>
    </source>
</evidence>
<name>A0A915HWJ4_ROMCU</name>
<dbReference type="InterPro" id="IPR028458">
    <property type="entry name" value="Twinfilin"/>
</dbReference>
<dbReference type="Gene3D" id="3.40.20.10">
    <property type="entry name" value="Severin"/>
    <property type="match status" value="2"/>
</dbReference>
<evidence type="ECO:0000256" key="9">
    <source>
        <dbReference type="ARBA" id="ARBA00056419"/>
    </source>
</evidence>
<comment type="subunit">
    <text evidence="8">Interacts with G-actin; ADP-actin form.</text>
</comment>
<evidence type="ECO:0000256" key="11">
    <source>
        <dbReference type="SAM" id="MobiDB-lite"/>
    </source>
</evidence>
<sequence length="345" mass="39324">MCSNDALNSLFIQCKKDDTRAIVATIVDEHLEPSLTLKKFKDWQADYATYLPKFQTDQPCFILFRLDTENSLGSEWLFLTYAPDSAPTRQKMLYASTRATLKSDFGGAYVKYDVQISAKNDLQLDHVKTHMDKKVTVLSFVEYDLMQAKYEEKNPLNHNSVSNNQALRGVSFPVDQEAMEKLNFLRNGGINYVQLSIDTLNEAIKLERAETIDASSLQNIIPRTKARYHFFAYDHSSGNDQQQNVRSVFFFYTIPPSCMASIKDRMLYSSCKASFLDSVEKLASLKVDRKIEIDSSEIIDEDFLRSELYPKLSSSGSQNSLSNGFAKPQGPRNQRGNRRITKTET</sequence>
<feature type="domain" description="ADF-H" evidence="12">
    <location>
        <begin position="169"/>
        <end position="309"/>
    </location>
</feature>
<evidence type="ECO:0000259" key="12">
    <source>
        <dbReference type="PROSITE" id="PS51263"/>
    </source>
</evidence>
<evidence type="ECO:0000256" key="4">
    <source>
        <dbReference type="ARBA" id="ARBA00022490"/>
    </source>
</evidence>
<evidence type="ECO:0000256" key="6">
    <source>
        <dbReference type="ARBA" id="ARBA00023203"/>
    </source>
</evidence>
<evidence type="ECO:0000256" key="10">
    <source>
        <dbReference type="ARBA" id="ARBA00069496"/>
    </source>
</evidence>
<dbReference type="GO" id="GO:0030042">
    <property type="term" value="P:actin filament depolymerization"/>
    <property type="evidence" value="ECO:0007669"/>
    <property type="project" value="TreeGrafter"/>
</dbReference>
<keyword evidence="13" id="KW-1185">Reference proteome</keyword>
<evidence type="ECO:0000256" key="1">
    <source>
        <dbReference type="ARBA" id="ARBA00004245"/>
    </source>
</evidence>
<accession>A0A915HWJ4</accession>
<keyword evidence="6" id="KW-0009">Actin-binding</keyword>
<dbReference type="GO" id="GO:0030016">
    <property type="term" value="C:myofibril"/>
    <property type="evidence" value="ECO:0007669"/>
    <property type="project" value="TreeGrafter"/>
</dbReference>
<feature type="region of interest" description="Disordered" evidence="11">
    <location>
        <begin position="312"/>
        <end position="345"/>
    </location>
</feature>
<organism evidence="13 14">
    <name type="scientific">Romanomermis culicivorax</name>
    <name type="common">Nematode worm</name>
    <dbReference type="NCBI Taxonomy" id="13658"/>
    <lineage>
        <taxon>Eukaryota</taxon>
        <taxon>Metazoa</taxon>
        <taxon>Ecdysozoa</taxon>
        <taxon>Nematoda</taxon>
        <taxon>Enoplea</taxon>
        <taxon>Dorylaimia</taxon>
        <taxon>Mermithida</taxon>
        <taxon>Mermithoidea</taxon>
        <taxon>Mermithidae</taxon>
        <taxon>Romanomermis</taxon>
    </lineage>
</organism>
<evidence type="ECO:0000256" key="8">
    <source>
        <dbReference type="ARBA" id="ARBA00038532"/>
    </source>
</evidence>